<sequence>MRKVSPIADVVMHPVRLRIIQQLGDGRRVTTSDLRNALPDVAQATLYRHVAALVDAEIIAVVDERRIRGAVERTFALGERMAHVDHDELRQMGDRELQQSFLTFLAHLGEDFDRASAGSGFREFLGFGQVRLHVGVDDLARIQAGLGELLAPYLAPPDESDATTDRRTVMLSTVLMPDPADQPTGR</sequence>
<dbReference type="InterPro" id="IPR011991">
    <property type="entry name" value="ArsR-like_HTH"/>
</dbReference>
<dbReference type="RefSeq" id="WP_157425566.1">
    <property type="nucleotide sequence ID" value="NZ_BAAANI010000008.1"/>
</dbReference>
<keyword evidence="2" id="KW-1185">Reference proteome</keyword>
<organism evidence="1 2">
    <name type="scientific">Agromyces lapidis</name>
    <dbReference type="NCBI Taxonomy" id="279574"/>
    <lineage>
        <taxon>Bacteria</taxon>
        <taxon>Bacillati</taxon>
        <taxon>Actinomycetota</taxon>
        <taxon>Actinomycetes</taxon>
        <taxon>Micrococcales</taxon>
        <taxon>Microbacteriaceae</taxon>
        <taxon>Agromyces</taxon>
    </lineage>
</organism>
<name>A0ABV5SLI3_9MICO</name>
<accession>A0ABV5SLI3</accession>
<dbReference type="CDD" id="cd00090">
    <property type="entry name" value="HTH_ARSR"/>
    <property type="match status" value="1"/>
</dbReference>
<comment type="caution">
    <text evidence="1">The sequence shown here is derived from an EMBL/GenBank/DDBJ whole genome shotgun (WGS) entry which is preliminary data.</text>
</comment>
<dbReference type="Proteomes" id="UP001589667">
    <property type="component" value="Unassembled WGS sequence"/>
</dbReference>
<dbReference type="Pfam" id="PF12840">
    <property type="entry name" value="HTH_20"/>
    <property type="match status" value="1"/>
</dbReference>
<proteinExistence type="predicted"/>
<dbReference type="Gene3D" id="6.10.140.2180">
    <property type="match status" value="1"/>
</dbReference>
<reference evidence="1 2" key="1">
    <citation type="submission" date="2024-09" db="EMBL/GenBank/DDBJ databases">
        <authorList>
            <person name="Sun Q."/>
            <person name="Mori K."/>
        </authorList>
    </citation>
    <scope>NUCLEOTIDE SEQUENCE [LARGE SCALE GENOMIC DNA]</scope>
    <source>
        <strain evidence="1 2">JCM 14321</strain>
    </source>
</reference>
<evidence type="ECO:0000313" key="2">
    <source>
        <dbReference type="Proteomes" id="UP001589667"/>
    </source>
</evidence>
<dbReference type="InterPro" id="IPR036388">
    <property type="entry name" value="WH-like_DNA-bd_sf"/>
</dbReference>
<protein>
    <submittedName>
        <fullName evidence="1">Helix-turn-helix domain-containing protein</fullName>
    </submittedName>
</protein>
<dbReference type="InterPro" id="IPR036390">
    <property type="entry name" value="WH_DNA-bd_sf"/>
</dbReference>
<evidence type="ECO:0000313" key="1">
    <source>
        <dbReference type="EMBL" id="MFB9641185.1"/>
    </source>
</evidence>
<gene>
    <name evidence="1" type="ORF">ACFFQV_02675</name>
</gene>
<dbReference type="SUPFAM" id="SSF46785">
    <property type="entry name" value="Winged helix' DNA-binding domain"/>
    <property type="match status" value="1"/>
</dbReference>
<dbReference type="EMBL" id="JBHMBL010000001">
    <property type="protein sequence ID" value="MFB9641185.1"/>
    <property type="molecule type" value="Genomic_DNA"/>
</dbReference>
<dbReference type="Gene3D" id="1.10.10.10">
    <property type="entry name" value="Winged helix-like DNA-binding domain superfamily/Winged helix DNA-binding domain"/>
    <property type="match status" value="1"/>
</dbReference>